<feature type="compositionally biased region" description="Polar residues" evidence="1">
    <location>
        <begin position="68"/>
        <end position="83"/>
    </location>
</feature>
<feature type="compositionally biased region" description="Basic and acidic residues" evidence="1">
    <location>
        <begin position="109"/>
        <end position="119"/>
    </location>
</feature>
<protein>
    <submittedName>
        <fullName evidence="2">Uncharacterized protein</fullName>
    </submittedName>
</protein>
<dbReference type="EMBL" id="CAJPDS010000027">
    <property type="protein sequence ID" value="CAF9921177.1"/>
    <property type="molecule type" value="Genomic_DNA"/>
</dbReference>
<comment type="caution">
    <text evidence="2">The sequence shown here is derived from an EMBL/GenBank/DDBJ whole genome shotgun (WGS) entry which is preliminary data.</text>
</comment>
<feature type="region of interest" description="Disordered" evidence="1">
    <location>
        <begin position="47"/>
        <end position="154"/>
    </location>
</feature>
<organism evidence="2 3">
    <name type="scientific">Heterodermia speciosa</name>
    <dbReference type="NCBI Taxonomy" id="116794"/>
    <lineage>
        <taxon>Eukaryota</taxon>
        <taxon>Fungi</taxon>
        <taxon>Dikarya</taxon>
        <taxon>Ascomycota</taxon>
        <taxon>Pezizomycotina</taxon>
        <taxon>Lecanoromycetes</taxon>
        <taxon>OSLEUM clade</taxon>
        <taxon>Lecanoromycetidae</taxon>
        <taxon>Caliciales</taxon>
        <taxon>Physciaceae</taxon>
        <taxon>Heterodermia</taxon>
    </lineage>
</organism>
<name>A0A8H3F9H8_9LECA</name>
<feature type="compositionally biased region" description="Low complexity" evidence="1">
    <location>
        <begin position="123"/>
        <end position="133"/>
    </location>
</feature>
<dbReference type="OrthoDB" id="5377009at2759"/>
<evidence type="ECO:0000313" key="3">
    <source>
        <dbReference type="Proteomes" id="UP000664521"/>
    </source>
</evidence>
<keyword evidence="3" id="KW-1185">Reference proteome</keyword>
<sequence>MLDQLFRKLPASSHARSESSPHLRDSLSNSFFPSGSTLADHVFTDDLPVAPSQRGQERGRGQPHRSLDATTLTQPANALQSDLGSARPFMRDLPPLMTSPLHPSPTRRQNCEPDSDIHDFAYSPTRSPQSSPPRSKRLSASLLTGDHTELVRKEPSSNKLAGWFQGESTPINLGLFPSPTKEKPDPLATMPPVSKATPLTPKPGLASRFSFFTTKSSPIRPSTDQDQDDEFLTLDISTALFPAGPADPFSPSSFKNLAQNAEGLTTRLQAAYRERTVSLHDMKAEKETIAEELEGAETRTRHLKSQLDDLSARVVEQDQAMMELVDELANLKRIRAEEEDARKRTIRPVQPSISVQPDIAAAGQQDTGARRSRRDRLSSTSSATDCESDTESLFSKNQNSSPRMSLSSVETTGSPEAFHHPDLSFNAIFPPPFQTAHRPTARVPSVKSQASKEESCVWRCANCQGGGAAEAWGVVGMLKEENRCLKERVEHVEGALEGCLDVVARLG</sequence>
<proteinExistence type="predicted"/>
<accession>A0A8H3F9H8</accession>
<feature type="compositionally biased region" description="Polar residues" evidence="1">
    <location>
        <begin position="391"/>
        <end position="414"/>
    </location>
</feature>
<reference evidence="2" key="1">
    <citation type="submission" date="2021-03" db="EMBL/GenBank/DDBJ databases">
        <authorList>
            <person name="Tagirdzhanova G."/>
        </authorList>
    </citation>
    <scope>NUCLEOTIDE SEQUENCE</scope>
</reference>
<dbReference type="Proteomes" id="UP000664521">
    <property type="component" value="Unassembled WGS sequence"/>
</dbReference>
<feature type="compositionally biased region" description="Polar residues" evidence="1">
    <location>
        <begin position="26"/>
        <end position="35"/>
    </location>
</feature>
<gene>
    <name evidence="2" type="ORF">HETSPECPRED_004456</name>
</gene>
<evidence type="ECO:0000313" key="2">
    <source>
        <dbReference type="EMBL" id="CAF9921177.1"/>
    </source>
</evidence>
<feature type="region of interest" description="Disordered" evidence="1">
    <location>
        <begin position="338"/>
        <end position="423"/>
    </location>
</feature>
<dbReference type="AlphaFoldDB" id="A0A8H3F9H8"/>
<evidence type="ECO:0000256" key="1">
    <source>
        <dbReference type="SAM" id="MobiDB-lite"/>
    </source>
</evidence>
<feature type="compositionally biased region" description="Basic and acidic residues" evidence="1">
    <location>
        <begin position="15"/>
        <end position="25"/>
    </location>
</feature>
<feature type="region of interest" description="Disordered" evidence="1">
    <location>
        <begin position="1"/>
        <end position="35"/>
    </location>
</feature>